<accession>A0A6G0T561</accession>
<feature type="compositionally biased region" description="Low complexity" evidence="1">
    <location>
        <begin position="1"/>
        <end position="18"/>
    </location>
</feature>
<sequence>MPPKKSSTSQSSDLPSTSRYLLRPRQFIHKPQISSRGSPSKKSREALSSHFLKSDQSQTPISTVGLPKSPVVPRNQNINVSDTPLSLPAPFQSSPSSSKVNSHKRSHSLSSDSDNEPVAVNSMTPALLQYLDLVDITQRYLENYTKLQRRQHLRTQYLPFIIITPTFTVSSNSPYQLSSTINSTHVKHTATPVAFVTRRYYLELSIVIIKSTDITVDNNKQTK</sequence>
<evidence type="ECO:0000256" key="1">
    <source>
        <dbReference type="SAM" id="MobiDB-lite"/>
    </source>
</evidence>
<protein>
    <submittedName>
        <fullName evidence="2">Uncharacterized protein</fullName>
    </submittedName>
</protein>
<dbReference type="Proteomes" id="UP000475862">
    <property type="component" value="Unassembled WGS sequence"/>
</dbReference>
<gene>
    <name evidence="2" type="ORF">AGLY_014451</name>
</gene>
<proteinExistence type="predicted"/>
<evidence type="ECO:0000313" key="3">
    <source>
        <dbReference type="Proteomes" id="UP000475862"/>
    </source>
</evidence>
<comment type="caution">
    <text evidence="2">The sequence shown here is derived from an EMBL/GenBank/DDBJ whole genome shotgun (WGS) entry which is preliminary data.</text>
</comment>
<feature type="compositionally biased region" description="Low complexity" evidence="1">
    <location>
        <begin position="84"/>
        <end position="100"/>
    </location>
</feature>
<dbReference type="AlphaFoldDB" id="A0A6G0T561"/>
<reference evidence="2 3" key="1">
    <citation type="submission" date="2019-08" db="EMBL/GenBank/DDBJ databases">
        <title>The genome of the soybean aphid Biotype 1, its phylome, world population structure and adaptation to the North American continent.</title>
        <authorList>
            <person name="Giordano R."/>
            <person name="Donthu R.K."/>
            <person name="Hernandez A.G."/>
            <person name="Wright C.L."/>
            <person name="Zimin A.V."/>
        </authorList>
    </citation>
    <scope>NUCLEOTIDE SEQUENCE [LARGE SCALE GENOMIC DNA]</scope>
    <source>
        <tissue evidence="2">Whole aphids</tissue>
    </source>
</reference>
<evidence type="ECO:0000313" key="2">
    <source>
        <dbReference type="EMBL" id="KAE9525037.1"/>
    </source>
</evidence>
<dbReference type="EMBL" id="VYZN01000064">
    <property type="protein sequence ID" value="KAE9525037.1"/>
    <property type="molecule type" value="Genomic_DNA"/>
</dbReference>
<feature type="compositionally biased region" description="Polar residues" evidence="1">
    <location>
        <begin position="74"/>
        <end position="83"/>
    </location>
</feature>
<name>A0A6G0T561_APHGL</name>
<keyword evidence="3" id="KW-1185">Reference proteome</keyword>
<organism evidence="2 3">
    <name type="scientific">Aphis glycines</name>
    <name type="common">Soybean aphid</name>
    <dbReference type="NCBI Taxonomy" id="307491"/>
    <lineage>
        <taxon>Eukaryota</taxon>
        <taxon>Metazoa</taxon>
        <taxon>Ecdysozoa</taxon>
        <taxon>Arthropoda</taxon>
        <taxon>Hexapoda</taxon>
        <taxon>Insecta</taxon>
        <taxon>Pterygota</taxon>
        <taxon>Neoptera</taxon>
        <taxon>Paraneoptera</taxon>
        <taxon>Hemiptera</taxon>
        <taxon>Sternorrhyncha</taxon>
        <taxon>Aphidomorpha</taxon>
        <taxon>Aphidoidea</taxon>
        <taxon>Aphididae</taxon>
        <taxon>Aphidini</taxon>
        <taxon>Aphis</taxon>
        <taxon>Aphis</taxon>
    </lineage>
</organism>
<feature type="region of interest" description="Disordered" evidence="1">
    <location>
        <begin position="1"/>
        <end position="118"/>
    </location>
</feature>